<accession>A0ABS6KC16</accession>
<dbReference type="Pfam" id="PF19580">
    <property type="entry name" value="Exo_endo_phos_3"/>
    <property type="match status" value="1"/>
</dbReference>
<dbReference type="EMBL" id="JAHQCX010000016">
    <property type="protein sequence ID" value="MBU9728054.1"/>
    <property type="molecule type" value="Genomic_DNA"/>
</dbReference>
<dbReference type="InterPro" id="IPR036691">
    <property type="entry name" value="Endo/exonu/phosph_ase_sf"/>
</dbReference>
<dbReference type="Gene3D" id="3.60.10.10">
    <property type="entry name" value="Endonuclease/exonuclease/phosphatase"/>
    <property type="match status" value="1"/>
</dbReference>
<sequence>MNVLFWNTGVGYYSKDKDNLAKKEIVDQCIVGLIEQTKCDILVLAEYGFETIGLCNKISLIGTDFREHKTIQPSRVKFLCNSNYCIELIRDNRYYAIYNLRTPLFDLLIAGTHFPSKLHSAPNDQGVVAGYLIGDMNDAQKEVGHNNAIIVGDFNANPYEDFMMEGNLLHALPWQDIVQQRKKRKIYGRDKMMYYNPMWSLWGRENNSFGTYYYDSSGAINMYWNMYDQIIISADIISYFEQTSLRIITKICDRSLSTIKGIPDKENYSDHFPIYFKLKEK</sequence>
<gene>
    <name evidence="2" type="ORF">KTH90_18755</name>
</gene>
<reference evidence="2 3" key="1">
    <citation type="submission" date="2021-06" db="EMBL/GenBank/DDBJ databases">
        <title>Description of novel taxa of the family Lachnospiraceae.</title>
        <authorList>
            <person name="Chaplin A.V."/>
            <person name="Sokolova S.R."/>
            <person name="Pikina A.P."/>
            <person name="Korzhanova M."/>
            <person name="Belova V."/>
            <person name="Korostin D."/>
            <person name="Efimov B.A."/>
        </authorList>
    </citation>
    <scope>NUCLEOTIDE SEQUENCE [LARGE SCALE GENOMIC DNA]</scope>
    <source>
        <strain evidence="2 3">ASD4241</strain>
    </source>
</reference>
<comment type="caution">
    <text evidence="2">The sequence shown here is derived from an EMBL/GenBank/DDBJ whole genome shotgun (WGS) entry which is preliminary data.</text>
</comment>
<evidence type="ECO:0000259" key="1">
    <source>
        <dbReference type="Pfam" id="PF19580"/>
    </source>
</evidence>
<dbReference type="RefSeq" id="WP_158353151.1">
    <property type="nucleotide sequence ID" value="NZ_JAHQCX010000016.1"/>
</dbReference>
<dbReference type="SUPFAM" id="SSF56219">
    <property type="entry name" value="DNase I-like"/>
    <property type="match status" value="1"/>
</dbReference>
<feature type="domain" description="Endonuclease/exonuclease/phosphatase" evidence="1">
    <location>
        <begin position="126"/>
        <end position="279"/>
    </location>
</feature>
<keyword evidence="3" id="KW-1185">Reference proteome</keyword>
<dbReference type="InterPro" id="IPR005135">
    <property type="entry name" value="Endo/exonuclease/phosphatase"/>
</dbReference>
<name>A0ABS6KC16_9FIRM</name>
<dbReference type="Proteomes" id="UP001314681">
    <property type="component" value="Unassembled WGS sequence"/>
</dbReference>
<proteinExistence type="predicted"/>
<protein>
    <submittedName>
        <fullName evidence="2">Nuclease</fullName>
    </submittedName>
</protein>
<evidence type="ECO:0000313" key="2">
    <source>
        <dbReference type="EMBL" id="MBU9728054.1"/>
    </source>
</evidence>
<evidence type="ECO:0000313" key="3">
    <source>
        <dbReference type="Proteomes" id="UP001314681"/>
    </source>
</evidence>
<organism evidence="2 3">
    <name type="scientific">Diplocloster modestus</name>
    <dbReference type="NCBI Taxonomy" id="2850322"/>
    <lineage>
        <taxon>Bacteria</taxon>
        <taxon>Bacillati</taxon>
        <taxon>Bacillota</taxon>
        <taxon>Clostridia</taxon>
        <taxon>Lachnospirales</taxon>
        <taxon>Lachnospiraceae</taxon>
        <taxon>Diplocloster</taxon>
    </lineage>
</organism>